<evidence type="ECO:0000313" key="2">
    <source>
        <dbReference type="EMBL" id="CAD6538819.1"/>
    </source>
</evidence>
<dbReference type="InterPro" id="IPR032750">
    <property type="entry name" value="TnsD_C"/>
</dbReference>
<protein>
    <recommendedName>
        <fullName evidence="1">Transposon Tn7 transposition protein TnsD C-terminal domain-containing protein</fullName>
    </recommendedName>
</protein>
<dbReference type="Proteomes" id="UP000598032">
    <property type="component" value="Unassembled WGS sequence"/>
</dbReference>
<name>A0ABN7HX21_9BURK</name>
<accession>A0ABN7HX21</accession>
<keyword evidence="3" id="KW-1185">Reference proteome</keyword>
<gene>
    <name evidence="2" type="ORF">LMG28140_03301</name>
</gene>
<reference evidence="2 3" key="1">
    <citation type="submission" date="2020-10" db="EMBL/GenBank/DDBJ databases">
        <authorList>
            <person name="Peeters C."/>
        </authorList>
    </citation>
    <scope>NUCLEOTIDE SEQUENCE [LARGE SCALE GENOMIC DNA]</scope>
    <source>
        <strain evidence="2 3">LMG 28140</strain>
    </source>
</reference>
<proteinExistence type="predicted"/>
<evidence type="ECO:0000313" key="3">
    <source>
        <dbReference type="Proteomes" id="UP000598032"/>
    </source>
</evidence>
<sequence length="542" mass="61883">MPSRLYDFYARIGYLLCARDELETKHTLLAYELLGVPLGRQEIIKDRLRRRCTGPIRSSRLPVLLTPSEGTFFVCPECEEEAFIRYGFSFTHRRNVAPFVAACPYHFCWLRSSAQAQLLFENQCQRRPSKRQLPDAIQFAFHSVACVEGDQTSSAYSKAGVIAALRNARWLTLGNRFQLAELLDAFHSFFRDRFDDCRLDELVSTSEYVERALRALMREDRAVHPVWCILLTWFAQNCESKRLYAPVSTHREVKRITDEDVRSAMALHATVGLAANALNVTPHQLTIFCRCAGIPVDARPSKLSDSRLTTIRQYLSDGIHPEQIARATQLSTTSIYRVLAAMPDVESHYRRRVSHSTDEAKQRWLMRIKEHPEATRTQLRYSALATFAALHRNAPEWLKRHTPAPAPAHSRVRAHRSATAISALARAADAAETYLDSLEGPPRRRSAYRLRELLGITEYAMKSSLTHSAPRAASQSRDAYIAARVDWVARRAPHVNLENWRTARAAVLRLTTLRKWKLRREGVAQTRVDERNSSIPRNKHSG</sequence>
<dbReference type="Pfam" id="PF15978">
    <property type="entry name" value="TnsD"/>
    <property type="match status" value="1"/>
</dbReference>
<feature type="domain" description="Transposon Tn7 transposition protein TnsD C-terminal" evidence="1">
    <location>
        <begin position="292"/>
        <end position="411"/>
    </location>
</feature>
<organism evidence="2 3">
    <name type="scientific">Paraburkholderia metrosideri</name>
    <dbReference type="NCBI Taxonomy" id="580937"/>
    <lineage>
        <taxon>Bacteria</taxon>
        <taxon>Pseudomonadati</taxon>
        <taxon>Pseudomonadota</taxon>
        <taxon>Betaproteobacteria</taxon>
        <taxon>Burkholderiales</taxon>
        <taxon>Burkholderiaceae</taxon>
        <taxon>Paraburkholderia</taxon>
    </lineage>
</organism>
<dbReference type="EMBL" id="CAJHCP010000007">
    <property type="protein sequence ID" value="CAD6538819.1"/>
    <property type="molecule type" value="Genomic_DNA"/>
</dbReference>
<comment type="caution">
    <text evidence="2">The sequence shown here is derived from an EMBL/GenBank/DDBJ whole genome shotgun (WGS) entry which is preliminary data.</text>
</comment>
<evidence type="ECO:0000259" key="1">
    <source>
        <dbReference type="Pfam" id="PF15978"/>
    </source>
</evidence>